<gene>
    <name evidence="2" type="ORF">LR48_Vigan08g084800</name>
</gene>
<keyword evidence="1" id="KW-1133">Transmembrane helix</keyword>
<accession>A0A0L9V4U8</accession>
<name>A0A0L9V4U8_PHAAN</name>
<keyword evidence="1" id="KW-0472">Membrane</keyword>
<evidence type="ECO:0000256" key="1">
    <source>
        <dbReference type="SAM" id="Phobius"/>
    </source>
</evidence>
<feature type="transmembrane region" description="Helical" evidence="1">
    <location>
        <begin position="277"/>
        <end position="295"/>
    </location>
</feature>
<dbReference type="PANTHER" id="PTHR33018:SF34">
    <property type="entry name" value="OS02G0472350 PROTEIN"/>
    <property type="match status" value="1"/>
</dbReference>
<proteinExistence type="predicted"/>
<sequence length="296" mass="33901">MTRVYVFGSKQNDSPCTKYKITKDKWAQFKATRLSNDWESKRIAAQERQRLNDTPHVLSRGGYALLEKKMRKRRPKELGLESTDLAPPPARHELWKAAQTKSNGQMTSQSAEEISQRIYEFLVEEDPPRVVAVGKQIARGQIIHGAPLLPTHVRVTIDDARDPQALVPVPTSEIQFVGEALGTLIVYRPEKQPMPQPMNEAHEEAKDDNDPLSILTSRLNKLRKGPIELQWQLRTFGLECHIPFVEIVDKGSTSLAKPYNLKELLVFDDDNIINNNMCCYVFFMCYMFIAFIFMII</sequence>
<dbReference type="Gramene" id="KOM50021">
    <property type="protein sequence ID" value="KOM50021"/>
    <property type="gene ID" value="LR48_Vigan08g084800"/>
</dbReference>
<dbReference type="EMBL" id="CM003378">
    <property type="protein sequence ID" value="KOM50021.1"/>
    <property type="molecule type" value="Genomic_DNA"/>
</dbReference>
<evidence type="ECO:0000313" key="3">
    <source>
        <dbReference type="Proteomes" id="UP000053144"/>
    </source>
</evidence>
<dbReference type="PANTHER" id="PTHR33018">
    <property type="entry name" value="OS10G0338966 PROTEIN-RELATED"/>
    <property type="match status" value="1"/>
</dbReference>
<protein>
    <submittedName>
        <fullName evidence="2">Uncharacterized protein</fullName>
    </submittedName>
</protein>
<evidence type="ECO:0000313" key="2">
    <source>
        <dbReference type="EMBL" id="KOM50021.1"/>
    </source>
</evidence>
<dbReference type="AlphaFoldDB" id="A0A0L9V4U8"/>
<organism evidence="2 3">
    <name type="scientific">Phaseolus angularis</name>
    <name type="common">Azuki bean</name>
    <name type="synonym">Vigna angularis</name>
    <dbReference type="NCBI Taxonomy" id="3914"/>
    <lineage>
        <taxon>Eukaryota</taxon>
        <taxon>Viridiplantae</taxon>
        <taxon>Streptophyta</taxon>
        <taxon>Embryophyta</taxon>
        <taxon>Tracheophyta</taxon>
        <taxon>Spermatophyta</taxon>
        <taxon>Magnoliopsida</taxon>
        <taxon>eudicotyledons</taxon>
        <taxon>Gunneridae</taxon>
        <taxon>Pentapetalae</taxon>
        <taxon>rosids</taxon>
        <taxon>fabids</taxon>
        <taxon>Fabales</taxon>
        <taxon>Fabaceae</taxon>
        <taxon>Papilionoideae</taxon>
        <taxon>50 kb inversion clade</taxon>
        <taxon>NPAAA clade</taxon>
        <taxon>indigoferoid/millettioid clade</taxon>
        <taxon>Phaseoleae</taxon>
        <taxon>Vigna</taxon>
    </lineage>
</organism>
<reference evidence="3" key="1">
    <citation type="journal article" date="2015" name="Proc. Natl. Acad. Sci. U.S.A.">
        <title>Genome sequencing of adzuki bean (Vigna angularis) provides insight into high starch and low fat accumulation and domestication.</title>
        <authorList>
            <person name="Yang K."/>
            <person name="Tian Z."/>
            <person name="Chen C."/>
            <person name="Luo L."/>
            <person name="Zhao B."/>
            <person name="Wang Z."/>
            <person name="Yu L."/>
            <person name="Li Y."/>
            <person name="Sun Y."/>
            <person name="Li W."/>
            <person name="Chen Y."/>
            <person name="Li Y."/>
            <person name="Zhang Y."/>
            <person name="Ai D."/>
            <person name="Zhao J."/>
            <person name="Shang C."/>
            <person name="Ma Y."/>
            <person name="Wu B."/>
            <person name="Wang M."/>
            <person name="Gao L."/>
            <person name="Sun D."/>
            <person name="Zhang P."/>
            <person name="Guo F."/>
            <person name="Wang W."/>
            <person name="Li Y."/>
            <person name="Wang J."/>
            <person name="Varshney R.K."/>
            <person name="Wang J."/>
            <person name="Ling H.Q."/>
            <person name="Wan P."/>
        </authorList>
    </citation>
    <scope>NUCLEOTIDE SEQUENCE</scope>
    <source>
        <strain evidence="3">cv. Jingnong 6</strain>
    </source>
</reference>
<dbReference type="Proteomes" id="UP000053144">
    <property type="component" value="Chromosome 8"/>
</dbReference>
<keyword evidence="1" id="KW-0812">Transmembrane</keyword>